<dbReference type="RefSeq" id="WP_097151051.1">
    <property type="nucleotide sequence ID" value="NZ_OBQC01000019.1"/>
</dbReference>
<accession>A0A285UVD0</accession>
<dbReference type="EMBL" id="OBQC01000019">
    <property type="protein sequence ID" value="SOC44211.1"/>
    <property type="molecule type" value="Genomic_DNA"/>
</dbReference>
<keyword evidence="3" id="KW-0812">Transmembrane</keyword>
<feature type="transmembrane region" description="Helical" evidence="3">
    <location>
        <begin position="217"/>
        <end position="238"/>
    </location>
</feature>
<evidence type="ECO:0000313" key="5">
    <source>
        <dbReference type="Proteomes" id="UP000219252"/>
    </source>
</evidence>
<keyword evidence="3" id="KW-0472">Membrane</keyword>
<feature type="compositionally biased region" description="Basic and acidic residues" evidence="2">
    <location>
        <begin position="397"/>
        <end position="420"/>
    </location>
</feature>
<evidence type="ECO:0000256" key="2">
    <source>
        <dbReference type="SAM" id="MobiDB-lite"/>
    </source>
</evidence>
<comment type="similarity">
    <text evidence="1">Belongs to the EssB family.</text>
</comment>
<proteinExistence type="inferred from homology"/>
<reference evidence="5" key="1">
    <citation type="submission" date="2017-08" db="EMBL/GenBank/DDBJ databases">
        <authorList>
            <person name="Varghese N."/>
            <person name="Submissions S."/>
        </authorList>
    </citation>
    <scope>NUCLEOTIDE SEQUENCE [LARGE SCALE GENOMIC DNA]</scope>
    <source>
        <strain evidence="5">JC23</strain>
    </source>
</reference>
<protein>
    <submittedName>
        <fullName evidence="4">Type VII secretion protein EssB</fullName>
    </submittedName>
</protein>
<name>A0A285UVD0_9BACL</name>
<dbReference type="Gene3D" id="1.10.510.10">
    <property type="entry name" value="Transferase(Phosphotransferase) domain 1"/>
    <property type="match status" value="1"/>
</dbReference>
<evidence type="ECO:0000256" key="3">
    <source>
        <dbReference type="SAM" id="Phobius"/>
    </source>
</evidence>
<feature type="compositionally biased region" description="Low complexity" evidence="2">
    <location>
        <begin position="444"/>
        <end position="455"/>
    </location>
</feature>
<sequence length="463" mass="53892">MSEKKQSYLEKQLEATLKFEKEQITLTFQKEKVKLEDHLEISLLREVNPFIQKEVTLTEDELIFIYKRESNFITFKKLRSLDEKSRWMFTFNLLKSIMVHSSSRLHAIVCPENLLIDESLTPHLLHFGVKESIPPYERNDERLWNETKATIAAAVDPKFTFDQYIQFSQSIEMSAKAKEIIDAKDETELFNLIKKQIQRIEIEEKKFTKITMTKWNWLRYGLVGLILALLPLSIYTAYSTVIAHPRQEAYIAVQGPYIQGNYSEIINKLAKYDVEEMPVVVQYELSLAYIVNETLTEEQRDNVLKTITLQTDPRYFKYWIYIGRGQAEEALSLARQLEDLDYIMLALLHYEESVKANRDLKDEERELQLDKIKTEKNEIQKQLEELEEALELEDKEDGSSDDEKLEKEEDKTEVKDKAPTDSEASEDPTSEEPATDSAEESTDTSETSTEASTETPGDQTTNE</sequence>
<gene>
    <name evidence="4" type="ORF">SAMN05877842_11949</name>
</gene>
<evidence type="ECO:0000313" key="4">
    <source>
        <dbReference type="EMBL" id="SOC44211.1"/>
    </source>
</evidence>
<dbReference type="OrthoDB" id="4975281at2"/>
<dbReference type="Gene3D" id="1.25.40.680">
    <property type="entry name" value="Type VII secretion system EssB, C-terminal-like domain"/>
    <property type="match status" value="1"/>
</dbReference>
<dbReference type="Pfam" id="PF10140">
    <property type="entry name" value="YukC"/>
    <property type="match status" value="1"/>
</dbReference>
<keyword evidence="5" id="KW-1185">Reference proteome</keyword>
<feature type="region of interest" description="Disordered" evidence="2">
    <location>
        <begin position="390"/>
        <end position="463"/>
    </location>
</feature>
<dbReference type="InterPro" id="IPR018778">
    <property type="entry name" value="T7SS_EssB"/>
</dbReference>
<evidence type="ECO:0000256" key="1">
    <source>
        <dbReference type="ARBA" id="ARBA00010163"/>
    </source>
</evidence>
<feature type="compositionally biased region" description="Acidic residues" evidence="2">
    <location>
        <begin position="423"/>
        <end position="443"/>
    </location>
</feature>
<keyword evidence="3" id="KW-1133">Transmembrane helix</keyword>
<dbReference type="AlphaFoldDB" id="A0A285UVD0"/>
<dbReference type="InterPro" id="IPR042565">
    <property type="entry name" value="T7SS_EssB_C"/>
</dbReference>
<dbReference type="Proteomes" id="UP000219252">
    <property type="component" value="Unassembled WGS sequence"/>
</dbReference>
<organism evidence="4 5">
    <name type="scientific">Ureibacillus acetophenoni</name>
    <dbReference type="NCBI Taxonomy" id="614649"/>
    <lineage>
        <taxon>Bacteria</taxon>
        <taxon>Bacillati</taxon>
        <taxon>Bacillota</taxon>
        <taxon>Bacilli</taxon>
        <taxon>Bacillales</taxon>
        <taxon>Caryophanaceae</taxon>
        <taxon>Ureibacillus</taxon>
    </lineage>
</organism>
<dbReference type="NCBIfam" id="TIGR03926">
    <property type="entry name" value="T7_EssB"/>
    <property type="match status" value="1"/>
</dbReference>